<dbReference type="RefSeq" id="WP_022746831.1">
    <property type="nucleotide sequence ID" value="NC_022571.1"/>
</dbReference>
<keyword evidence="4" id="KW-0732">Signal</keyword>
<protein>
    <submittedName>
        <fullName evidence="6">ManA: beta-mannanase/endoglucanase A</fullName>
        <ecNumber evidence="6">3.2.1.4</ecNumber>
        <ecNumber evidence="6">3.2.1.78</ecNumber>
    </submittedName>
</protein>
<accession>U5MT21</accession>
<dbReference type="GO" id="GO:0016985">
    <property type="term" value="F:mannan endo-1,4-beta-mannosidase activity"/>
    <property type="evidence" value="ECO:0007669"/>
    <property type="project" value="UniProtKB-EC"/>
</dbReference>
<feature type="chain" id="PRO_5009976439" evidence="4">
    <location>
        <begin position="30"/>
        <end position="298"/>
    </location>
</feature>
<dbReference type="InterPro" id="IPR017853">
    <property type="entry name" value="GH"/>
</dbReference>
<dbReference type="KEGG" id="csb:CLSA_c27120"/>
<dbReference type="GeneID" id="55475112"/>
<evidence type="ECO:0000256" key="1">
    <source>
        <dbReference type="ARBA" id="ARBA00022801"/>
    </source>
</evidence>
<dbReference type="Pfam" id="PF00150">
    <property type="entry name" value="Cellulase"/>
    <property type="match status" value="1"/>
</dbReference>
<keyword evidence="1 3" id="KW-0378">Hydrolase</keyword>
<comment type="similarity">
    <text evidence="3">Belongs to the glycosyl hydrolase 5 (cellulase A) family.</text>
</comment>
<dbReference type="HOGENOM" id="CLU_018488_2_0_9"/>
<feature type="domain" description="Glycoside hydrolase family 5" evidence="5">
    <location>
        <begin position="37"/>
        <end position="270"/>
    </location>
</feature>
<dbReference type="PROSITE" id="PS51257">
    <property type="entry name" value="PROKAR_LIPOPROTEIN"/>
    <property type="match status" value="1"/>
</dbReference>
<dbReference type="EC" id="3.2.1.4" evidence="6"/>
<feature type="signal peptide" evidence="4">
    <location>
        <begin position="1"/>
        <end position="29"/>
    </location>
</feature>
<keyword evidence="2 3" id="KW-0326">Glycosidase</keyword>
<dbReference type="eggNOG" id="COG2730">
    <property type="taxonomic scope" value="Bacteria"/>
</dbReference>
<gene>
    <name evidence="6" type="ORF">CLSA_c27120</name>
</gene>
<evidence type="ECO:0000256" key="2">
    <source>
        <dbReference type="ARBA" id="ARBA00023295"/>
    </source>
</evidence>
<dbReference type="GO" id="GO:0008810">
    <property type="term" value="F:cellulase activity"/>
    <property type="evidence" value="ECO:0007669"/>
    <property type="project" value="UniProtKB-EC"/>
</dbReference>
<dbReference type="InterPro" id="IPR001547">
    <property type="entry name" value="Glyco_hydro_5"/>
</dbReference>
<dbReference type="PANTHER" id="PTHR34142">
    <property type="entry name" value="ENDO-BETA-1,4-GLUCANASE A"/>
    <property type="match status" value="1"/>
</dbReference>
<dbReference type="Gene3D" id="3.20.20.80">
    <property type="entry name" value="Glycosidases"/>
    <property type="match status" value="1"/>
</dbReference>
<proteinExistence type="inferred from homology"/>
<name>U5MT21_CLOSA</name>
<evidence type="ECO:0000313" key="7">
    <source>
        <dbReference type="Proteomes" id="UP000017118"/>
    </source>
</evidence>
<evidence type="ECO:0000256" key="4">
    <source>
        <dbReference type="SAM" id="SignalP"/>
    </source>
</evidence>
<evidence type="ECO:0000313" key="6">
    <source>
        <dbReference type="EMBL" id="AGX43683.1"/>
    </source>
</evidence>
<dbReference type="EC" id="3.2.1.78" evidence="6"/>
<dbReference type="GO" id="GO:0009251">
    <property type="term" value="P:glucan catabolic process"/>
    <property type="evidence" value="ECO:0007669"/>
    <property type="project" value="TreeGrafter"/>
</dbReference>
<dbReference type="SUPFAM" id="SSF51445">
    <property type="entry name" value="(Trans)glycosidases"/>
    <property type="match status" value="1"/>
</dbReference>
<organism evidence="6 7">
    <name type="scientific">Clostridium saccharobutylicum DSM 13864</name>
    <dbReference type="NCBI Taxonomy" id="1345695"/>
    <lineage>
        <taxon>Bacteria</taxon>
        <taxon>Bacillati</taxon>
        <taxon>Bacillota</taxon>
        <taxon>Clostridia</taxon>
        <taxon>Eubacteriales</taxon>
        <taxon>Clostridiaceae</taxon>
        <taxon>Clostridium</taxon>
    </lineage>
</organism>
<keyword evidence="7" id="KW-1185">Reference proteome</keyword>
<dbReference type="AlphaFoldDB" id="U5MT21"/>
<dbReference type="PANTHER" id="PTHR34142:SF1">
    <property type="entry name" value="GLYCOSIDE HYDROLASE FAMILY 5 DOMAIN-CONTAINING PROTEIN"/>
    <property type="match status" value="1"/>
</dbReference>
<dbReference type="OrthoDB" id="220114at2"/>
<dbReference type="SMR" id="U5MT21"/>
<evidence type="ECO:0000259" key="5">
    <source>
        <dbReference type="Pfam" id="PF00150"/>
    </source>
</evidence>
<reference evidence="6 7" key="1">
    <citation type="journal article" date="2013" name="Genome Announc.">
        <title>Complete Genome Sequence of the Solvent Producer Clostridium saccharobutylicum NCP262 (DSM 13864).</title>
        <authorList>
            <person name="Poehlein A."/>
            <person name="Hartwich K."/>
            <person name="Krabben P."/>
            <person name="Ehrenreich A."/>
            <person name="Liebl W."/>
            <person name="Durre P."/>
            <person name="Gottschalk G."/>
            <person name="Daniel R."/>
        </authorList>
    </citation>
    <scope>NUCLEOTIDE SEQUENCE [LARGE SCALE GENOMIC DNA]</scope>
    <source>
        <strain evidence="6">DSM 13864</strain>
    </source>
</reference>
<evidence type="ECO:0000256" key="3">
    <source>
        <dbReference type="RuleBase" id="RU361153"/>
    </source>
</evidence>
<dbReference type="EMBL" id="CP006721">
    <property type="protein sequence ID" value="AGX43683.1"/>
    <property type="molecule type" value="Genomic_DNA"/>
</dbReference>
<sequence>MKKIINFKILLSSLLLFFLGCVFQIQANAAEDSSWIRGANVPAIWYDSQSYSALDKVASDKFNTVRLVWDTSGSASRLDEFLTKCDNLELKPIVELHDATGGTKTDTLNTCVNYWVRSDILSVMYNHPKAWLNIANEWGPANSTVWRDGYKNAVSRIRTAGYTGTIVIDAGGWGQDSNDILKYAKDIYNCNTNKNVIFSIHMYGSWNNNSSIDSFLRSCKSKGIPIIVGEFGYNYNNGSNNLGCKVDVAHLINYCKQNKIGFIAWSWSGNDSDNAWLDMTDNWGTYTWWGKYVTDNMW</sequence>
<dbReference type="Proteomes" id="UP000017118">
    <property type="component" value="Chromosome"/>
</dbReference>
<dbReference type="PATRIC" id="fig|1345695.10.peg.1925"/>